<dbReference type="Gene3D" id="1.10.8.10">
    <property type="entry name" value="DNA helicase RuvA subunit, C-terminal domain"/>
    <property type="match status" value="1"/>
</dbReference>
<organism evidence="2 3">
    <name type="scientific">Agrilus planipennis</name>
    <name type="common">Emerald ash borer</name>
    <name type="synonym">Agrilus marcopoli</name>
    <dbReference type="NCBI Taxonomy" id="224129"/>
    <lineage>
        <taxon>Eukaryota</taxon>
        <taxon>Metazoa</taxon>
        <taxon>Ecdysozoa</taxon>
        <taxon>Arthropoda</taxon>
        <taxon>Hexapoda</taxon>
        <taxon>Insecta</taxon>
        <taxon>Pterygota</taxon>
        <taxon>Neoptera</taxon>
        <taxon>Endopterygota</taxon>
        <taxon>Coleoptera</taxon>
        <taxon>Polyphaga</taxon>
        <taxon>Elateriformia</taxon>
        <taxon>Buprestoidea</taxon>
        <taxon>Buprestidae</taxon>
        <taxon>Agrilinae</taxon>
        <taxon>Agrilus</taxon>
    </lineage>
</organism>
<evidence type="ECO:0000313" key="2">
    <source>
        <dbReference type="Proteomes" id="UP000192223"/>
    </source>
</evidence>
<dbReference type="AlphaFoldDB" id="A0A7F5QWQ4"/>
<feature type="region of interest" description="Disordered" evidence="1">
    <location>
        <begin position="453"/>
        <end position="487"/>
    </location>
</feature>
<dbReference type="GO" id="GO:0043130">
    <property type="term" value="F:ubiquitin binding"/>
    <property type="evidence" value="ECO:0007669"/>
    <property type="project" value="TreeGrafter"/>
</dbReference>
<dbReference type="SUPFAM" id="SSF46934">
    <property type="entry name" value="UBA-like"/>
    <property type="match status" value="1"/>
</dbReference>
<evidence type="ECO:0000256" key="1">
    <source>
        <dbReference type="SAM" id="MobiDB-lite"/>
    </source>
</evidence>
<dbReference type="GO" id="GO:0006355">
    <property type="term" value="P:regulation of DNA-templated transcription"/>
    <property type="evidence" value="ECO:0007669"/>
    <property type="project" value="TreeGrafter"/>
</dbReference>
<feature type="compositionally biased region" description="Basic and acidic residues" evidence="1">
    <location>
        <begin position="657"/>
        <end position="676"/>
    </location>
</feature>
<evidence type="ECO:0000313" key="3">
    <source>
        <dbReference type="RefSeq" id="XP_025829570.1"/>
    </source>
</evidence>
<feature type="compositionally biased region" description="Basic residues" evidence="1">
    <location>
        <begin position="719"/>
        <end position="732"/>
    </location>
</feature>
<dbReference type="PANTHER" id="PTHR21494">
    <property type="entry name" value="ACTIVATING SIGNAL COINTEGRATOR 1 COMPLEX SUBUNIT 2 ASC-1 COMPLEX SUBUNIT P100"/>
    <property type="match status" value="1"/>
</dbReference>
<feature type="compositionally biased region" description="Acidic residues" evidence="1">
    <location>
        <begin position="646"/>
        <end position="656"/>
    </location>
</feature>
<dbReference type="InterPro" id="IPR009060">
    <property type="entry name" value="UBA-like_sf"/>
</dbReference>
<gene>
    <name evidence="3" type="primary">LOC108744063</name>
</gene>
<dbReference type="KEGG" id="apln:108744063"/>
<dbReference type="GeneID" id="108744063"/>
<dbReference type="Proteomes" id="UP000192223">
    <property type="component" value="Unplaced"/>
</dbReference>
<dbReference type="OrthoDB" id="5577209at2759"/>
<dbReference type="FunCoup" id="A0A7F5QWQ4">
    <property type="interactions" value="301"/>
</dbReference>
<dbReference type="PANTHER" id="PTHR21494:SF0">
    <property type="entry name" value="ACTIVATING SIGNAL COINTEGRATOR 1 COMPLEX SUBUNIT 2"/>
    <property type="match status" value="1"/>
</dbReference>
<protein>
    <submittedName>
        <fullName evidence="3">Activating signal cointegrator 1 complex subunit 2</fullName>
    </submittedName>
</protein>
<dbReference type="RefSeq" id="XP_025829570.1">
    <property type="nucleotide sequence ID" value="XM_025973785.1"/>
</dbReference>
<reference evidence="3" key="1">
    <citation type="submission" date="2025-08" db="UniProtKB">
        <authorList>
            <consortium name="RefSeq"/>
        </authorList>
    </citation>
    <scope>IDENTIFICATION</scope>
    <source>
        <tissue evidence="3">Entire body</tissue>
    </source>
</reference>
<feature type="compositionally biased region" description="Acidic residues" evidence="1">
    <location>
        <begin position="457"/>
        <end position="476"/>
    </location>
</feature>
<keyword evidence="2" id="KW-1185">Reference proteome</keyword>
<feature type="region of interest" description="Disordered" evidence="1">
    <location>
        <begin position="639"/>
        <end position="746"/>
    </location>
</feature>
<dbReference type="InterPro" id="IPR052586">
    <property type="entry name" value="ASCC2"/>
</dbReference>
<accession>A0A7F5QWQ4</accession>
<sequence length="746" mass="86505">MATEREKTEILKNPELLPLNTLYLSKKTVIRKSHYPSEKLGLNDIENLESIDFSKNYTTKFEKLKAISPEWILRKRQYYNFQPYCYTYSLNEDTETFIDRNVLFLASIQHLLDCTYRYFWCYVLCESRVSRVLNSFLEKAIFNYDTKYMNSDCLEIYEVVCTAVYKIFGRMISPHESKTEFMPEDFVLENLFKCHYLNLKNVLVLNFLFNGTTVNDFVDRLIKFYFTKKFESKIKEELQELLNEAVMELETVEANVCVNYEGFIAVPAATKIKPGQFDPGWLEEMVSKILHFGSILSTLFSRNASFIDSVTGSRIIEIIAPFYDKVLPELLECIPDENDTPENLLEVRKRILEKIALGSSYFITLFNCFVTNFIDNIINNKDNPKQQQHYLDSYFSLISSVLEYDEFLTDYQAVHKIDQQLQIIEDFCKDMELTRTRYIKDCLYNLTPKKKEKIEATEETTSEEDDDSYEDEEEPLDVSSTPSTNGIVIPSEDELSGLISIVQDVCPHVGSGFVLRCLEEMKFDPIQVIRAIQSNSLPNVLQNVPRDLVYVPPEKPEQSEIPILAYRGKKPQHQDANALLNDKSDIQDIKDFVIQTTYDNYDPYDDEYDDAEEDPILNFDRSEADPEINPNMNKFQEYEVVSDPSESSEEEEEMTQDNDRQSRDAFCENPEVIRARREARRAQTYRRGGGGGGPSNRDVVGKPKGQGQEKNVQANRDKKNVHKSSRANHNRKGGAQWKRSRGMVPS</sequence>
<dbReference type="InParanoid" id="A0A7F5QWQ4"/>
<proteinExistence type="predicted"/>
<name>A0A7F5QWQ4_AGRPL</name>